<keyword evidence="5" id="KW-0862">Zinc</keyword>
<comment type="cofactor">
    <cofactor evidence="1">
        <name>Zn(2+)</name>
        <dbReference type="ChEBI" id="CHEBI:29105"/>
    </cofactor>
</comment>
<evidence type="ECO:0000313" key="7">
    <source>
        <dbReference type="EMBL" id="PNV67927.1"/>
    </source>
</evidence>
<dbReference type="EMBL" id="PPEK01000004">
    <property type="protein sequence ID" value="PNV67927.1"/>
    <property type="molecule type" value="Genomic_DNA"/>
</dbReference>
<comment type="similarity">
    <text evidence="2">Belongs to the metallo-beta-lactamase superfamily.</text>
</comment>
<gene>
    <name evidence="7" type="ORF">C2L71_05250</name>
</gene>
<comment type="caution">
    <text evidence="7">The sequence shown here is derived from an EMBL/GenBank/DDBJ whole genome shotgun (WGS) entry which is preliminary data.</text>
</comment>
<accession>A0A2K2UC73</accession>
<dbReference type="PANTHER" id="PTHR42978">
    <property type="entry name" value="QUORUM-QUENCHING LACTONASE YTNP-RELATED-RELATED"/>
    <property type="match status" value="1"/>
</dbReference>
<dbReference type="SMART" id="SM00849">
    <property type="entry name" value="Lactamase_B"/>
    <property type="match status" value="1"/>
</dbReference>
<reference evidence="8" key="1">
    <citation type="submission" date="2018-01" db="EMBL/GenBank/DDBJ databases">
        <title>Rubneribacter badeniensis gen. nov., sp. nov., and Colonibacter rubneri, gen. nov., sp. nov., WGS of new members of the Eggerthellaceae.</title>
        <authorList>
            <person name="Danylec N."/>
            <person name="Stoll D.A."/>
            <person name="Doetsch A."/>
            <person name="Kulling S.E."/>
            <person name="Huch M."/>
        </authorList>
    </citation>
    <scope>NUCLEOTIDE SEQUENCE [LARGE SCALE GENOMIC DNA]</scope>
    <source>
        <strain evidence="8">ResAG-96</strain>
    </source>
</reference>
<dbReference type="InterPro" id="IPR001279">
    <property type="entry name" value="Metallo-B-lactamas"/>
</dbReference>
<evidence type="ECO:0000313" key="8">
    <source>
        <dbReference type="Proteomes" id="UP000236197"/>
    </source>
</evidence>
<dbReference type="CDD" id="cd07729">
    <property type="entry name" value="AHL_lactonase_MBL-fold"/>
    <property type="match status" value="1"/>
</dbReference>
<protein>
    <recommendedName>
        <fullName evidence="6">Metallo-beta-lactamase domain-containing protein</fullName>
    </recommendedName>
</protein>
<evidence type="ECO:0000256" key="4">
    <source>
        <dbReference type="ARBA" id="ARBA00022801"/>
    </source>
</evidence>
<dbReference type="InterPro" id="IPR036866">
    <property type="entry name" value="RibonucZ/Hydroxyglut_hydro"/>
</dbReference>
<keyword evidence="3" id="KW-0479">Metal-binding</keyword>
<evidence type="ECO:0000256" key="2">
    <source>
        <dbReference type="ARBA" id="ARBA00007749"/>
    </source>
</evidence>
<feature type="domain" description="Metallo-beta-lactamase" evidence="6">
    <location>
        <begin position="36"/>
        <end position="249"/>
    </location>
</feature>
<proteinExistence type="inferred from homology"/>
<dbReference type="Pfam" id="PF00753">
    <property type="entry name" value="Lactamase_B"/>
    <property type="match status" value="1"/>
</dbReference>
<keyword evidence="8" id="KW-1185">Reference proteome</keyword>
<dbReference type="Gene3D" id="3.60.15.10">
    <property type="entry name" value="Ribonuclease Z/Hydroxyacylglutathione hydrolase-like"/>
    <property type="match status" value="1"/>
</dbReference>
<dbReference type="OrthoDB" id="3196337at2"/>
<dbReference type="PANTHER" id="PTHR42978:SF2">
    <property type="entry name" value="102 KBASES UNSTABLE REGION: FROM 1 TO 119443"/>
    <property type="match status" value="1"/>
</dbReference>
<dbReference type="AlphaFoldDB" id="A0A2K2UC73"/>
<sequence>MAMKKTRVRVLDLGNMTFSKKELVRTPDEAAMIVSPAQAVLIEHHELGRILYDTGNDEAWEATYSDDMKATYPITKLVGIEEALAKEGLTVDDIDLLILSHLHFDHAGGLRHFEGTRAGGQVMASETELHDALYKAYTAPGGISGAYIRPLYCLPGISFQPVPDEGMKLADDLVLFVQKCHTAGLVGMRVKLDGGWVIFCSDTVYTREAYEQQLPPGGAINETDDEFFENLKLLKIMEQTYQAEVFFGHDIDQATAWQAKGWIE</sequence>
<evidence type="ECO:0000259" key="6">
    <source>
        <dbReference type="SMART" id="SM00849"/>
    </source>
</evidence>
<dbReference type="InterPro" id="IPR051013">
    <property type="entry name" value="MBL_superfamily_lactonases"/>
</dbReference>
<dbReference type="GO" id="GO:0016787">
    <property type="term" value="F:hydrolase activity"/>
    <property type="evidence" value="ECO:0007669"/>
    <property type="project" value="UniProtKB-KW"/>
</dbReference>
<organism evidence="7 8">
    <name type="scientific">Enteroscipio rubneri</name>
    <dbReference type="NCBI Taxonomy" id="2070686"/>
    <lineage>
        <taxon>Bacteria</taxon>
        <taxon>Bacillati</taxon>
        <taxon>Actinomycetota</taxon>
        <taxon>Coriobacteriia</taxon>
        <taxon>Eggerthellales</taxon>
        <taxon>Eggerthellaceae</taxon>
        <taxon>Enteroscipio</taxon>
    </lineage>
</organism>
<dbReference type="Proteomes" id="UP000236197">
    <property type="component" value="Unassembled WGS sequence"/>
</dbReference>
<evidence type="ECO:0000256" key="3">
    <source>
        <dbReference type="ARBA" id="ARBA00022723"/>
    </source>
</evidence>
<evidence type="ECO:0000256" key="1">
    <source>
        <dbReference type="ARBA" id="ARBA00001947"/>
    </source>
</evidence>
<keyword evidence="4" id="KW-0378">Hydrolase</keyword>
<dbReference type="SUPFAM" id="SSF56281">
    <property type="entry name" value="Metallo-hydrolase/oxidoreductase"/>
    <property type="match status" value="1"/>
</dbReference>
<dbReference type="GO" id="GO:0046872">
    <property type="term" value="F:metal ion binding"/>
    <property type="evidence" value="ECO:0007669"/>
    <property type="project" value="UniProtKB-KW"/>
</dbReference>
<name>A0A2K2UC73_9ACTN</name>
<evidence type="ECO:0000256" key="5">
    <source>
        <dbReference type="ARBA" id="ARBA00022833"/>
    </source>
</evidence>